<dbReference type="InterPro" id="IPR035671">
    <property type="entry name" value="DsbD_gamma"/>
</dbReference>
<dbReference type="InterPro" id="IPR003834">
    <property type="entry name" value="Cyt_c_assmbl_TM_dom"/>
</dbReference>
<evidence type="ECO:0000256" key="2">
    <source>
        <dbReference type="ARBA" id="ARBA00022475"/>
    </source>
</evidence>
<comment type="subcellular location">
    <subcellularLocation>
        <location evidence="1">Cell membrane</location>
        <topology evidence="1">Multi-pass membrane protein</topology>
    </subcellularLocation>
</comment>
<keyword evidence="6 7" id="KW-0472">Membrane</keyword>
<evidence type="ECO:0000256" key="4">
    <source>
        <dbReference type="ARBA" id="ARBA00022748"/>
    </source>
</evidence>
<evidence type="ECO:0000256" key="8">
    <source>
        <dbReference type="SAM" id="SignalP"/>
    </source>
</evidence>
<dbReference type="InterPro" id="IPR036249">
    <property type="entry name" value="Thioredoxin-like_sf"/>
</dbReference>
<keyword evidence="2" id="KW-1003">Cell membrane</keyword>
<feature type="transmembrane region" description="Helical" evidence="7">
    <location>
        <begin position="330"/>
        <end position="355"/>
    </location>
</feature>
<dbReference type="GO" id="GO:0015035">
    <property type="term" value="F:protein-disulfide reductase activity"/>
    <property type="evidence" value="ECO:0007669"/>
    <property type="project" value="TreeGrafter"/>
</dbReference>
<dbReference type="CDD" id="cd02953">
    <property type="entry name" value="DsbDgamma"/>
    <property type="match status" value="1"/>
</dbReference>
<dbReference type="Pfam" id="PF13899">
    <property type="entry name" value="Thioredoxin_7"/>
    <property type="match status" value="1"/>
</dbReference>
<name>A0A0D9AM59_STUST</name>
<dbReference type="InterPro" id="IPR028250">
    <property type="entry name" value="DsbDN"/>
</dbReference>
<feature type="transmembrane region" description="Helical" evidence="7">
    <location>
        <begin position="409"/>
        <end position="435"/>
    </location>
</feature>
<dbReference type="PROSITE" id="PS51352">
    <property type="entry name" value="THIOREDOXIN_2"/>
    <property type="match status" value="1"/>
</dbReference>
<feature type="signal peptide" evidence="8">
    <location>
        <begin position="1"/>
        <end position="24"/>
    </location>
</feature>
<accession>A0A0D9AM59</accession>
<dbReference type="GO" id="GO:0017004">
    <property type="term" value="P:cytochrome complex assembly"/>
    <property type="evidence" value="ECO:0007669"/>
    <property type="project" value="UniProtKB-KW"/>
</dbReference>
<dbReference type="PATRIC" id="fig|316.101.peg.4554"/>
<dbReference type="OrthoDB" id="9811036at2"/>
<feature type="transmembrane region" description="Helical" evidence="7">
    <location>
        <begin position="483"/>
        <end position="499"/>
    </location>
</feature>
<keyword evidence="5 7" id="KW-1133">Transmembrane helix</keyword>
<dbReference type="InterPro" id="IPR013766">
    <property type="entry name" value="Thioredoxin_domain"/>
</dbReference>
<evidence type="ECO:0000256" key="5">
    <source>
        <dbReference type="ARBA" id="ARBA00022989"/>
    </source>
</evidence>
<evidence type="ECO:0000313" key="11">
    <source>
        <dbReference type="Proteomes" id="UP000032487"/>
    </source>
</evidence>
<feature type="domain" description="Thioredoxin" evidence="9">
    <location>
        <begin position="554"/>
        <end position="676"/>
    </location>
</feature>
<dbReference type="SUPFAM" id="SSF52833">
    <property type="entry name" value="Thioredoxin-like"/>
    <property type="match status" value="1"/>
</dbReference>
<feature type="transmembrane region" description="Helical" evidence="7">
    <location>
        <begin position="536"/>
        <end position="555"/>
    </location>
</feature>
<dbReference type="PANTHER" id="PTHR32234:SF3">
    <property type="entry name" value="SUPPRESSION OF COPPER SENSITIVITY PROTEIN"/>
    <property type="match status" value="1"/>
</dbReference>
<evidence type="ECO:0000256" key="1">
    <source>
        <dbReference type="ARBA" id="ARBA00004651"/>
    </source>
</evidence>
<protein>
    <submittedName>
        <fullName evidence="10">Thiol:disulfide interchange protein</fullName>
    </submittedName>
</protein>
<dbReference type="GO" id="GO:0045454">
    <property type="term" value="P:cell redox homeostasis"/>
    <property type="evidence" value="ECO:0007669"/>
    <property type="project" value="TreeGrafter"/>
</dbReference>
<keyword evidence="8" id="KW-0732">Signal</keyword>
<feature type="transmembrane region" description="Helical" evidence="7">
    <location>
        <begin position="505"/>
        <end position="524"/>
    </location>
</feature>
<evidence type="ECO:0000256" key="3">
    <source>
        <dbReference type="ARBA" id="ARBA00022692"/>
    </source>
</evidence>
<feature type="transmembrane region" description="Helical" evidence="7">
    <location>
        <begin position="284"/>
        <end position="309"/>
    </location>
</feature>
<feature type="transmembrane region" description="Helical" evidence="7">
    <location>
        <begin position="441"/>
        <end position="463"/>
    </location>
</feature>
<dbReference type="Gene3D" id="3.40.30.10">
    <property type="entry name" value="Glutaredoxin"/>
    <property type="match status" value="1"/>
</dbReference>
<feature type="transmembrane region" description="Helical" evidence="7">
    <location>
        <begin position="367"/>
        <end position="388"/>
    </location>
</feature>
<dbReference type="GO" id="GO:0005886">
    <property type="term" value="C:plasma membrane"/>
    <property type="evidence" value="ECO:0007669"/>
    <property type="project" value="UniProtKB-SubCell"/>
</dbReference>
<keyword evidence="3 7" id="KW-0812">Transmembrane</keyword>
<dbReference type="Pfam" id="PF02683">
    <property type="entry name" value="DsbD_TM"/>
    <property type="match status" value="1"/>
</dbReference>
<sequence length="676" mass="71567">MPLLSLNRLLLCLCLCAFNLPSLAAEMPGPDDVLIASSLIASTEAPSSGSTTTLAIFMEPQGEWHGYWKQPGDVGLPAKFTWHLPDGVTVGDPAYPLPQTLLIEGLMNHVYEHPYALLVDLSLEDNLPDGTALPIRVDMQYLACRYDACVPERASLGMTLHVGDGHQSPGVAARFASWRQALPRPLATPASYDVDGDRLSLRVPLPAGVSIRNPHLFSATKGAIDNAAPQRVERRGDELILETRAGAQVPDAFQATLKLSDDLGLDIHAKRGSPASGTDSGLSVILFALAGAIAGGLLLNLMPCVFPILSLKALSLARSGISPAIARRDAVAYTSGVVLVCVLLGAVLLALRAAGAQVGWAFQLQNASVILTLMLLTTAIAFNLAGLFELAAIDAGAKLTKQSGVGGAFWTGALAAFIATPCSGPFMAAALGAALVLPTAAAMLVFAGLGLGIALPFLALGFVPSLQRRLPRPGPWMGTLRHVLAVPMFLTALALLWVLSHQVPANALVASLGCAMLLALGLWLTGLWQQKLKRNAWLPAAVALILSLGLGWSLVTGQTAPASDVQRHVFDEKQLAQLRADKVPVFLYFTADWCITCKANEQVAIDRDATAQAFAAAGVEVMRGDWTNGDPIITAFLERHGRSGVPLYLWYGAGEAEPRLLPQILRPDSLPELVQR</sequence>
<dbReference type="Proteomes" id="UP000032487">
    <property type="component" value="Unassembled WGS sequence"/>
</dbReference>
<feature type="chain" id="PRO_5002338392" evidence="8">
    <location>
        <begin position="25"/>
        <end position="676"/>
    </location>
</feature>
<evidence type="ECO:0000256" key="6">
    <source>
        <dbReference type="ARBA" id="ARBA00023136"/>
    </source>
</evidence>
<evidence type="ECO:0000313" key="10">
    <source>
        <dbReference type="EMBL" id="KJH82145.1"/>
    </source>
</evidence>
<reference evidence="10 11" key="1">
    <citation type="submission" date="2015-02" db="EMBL/GenBank/DDBJ databases">
        <title>Draft genome sequence of Pseudomonas stutzeri NT0128 isolated from wheat (Triticum turgidum) rhizosphere.</title>
        <authorList>
            <person name="Tovi N."/>
            <person name="Frenk S."/>
            <person name="Hadar Y."/>
            <person name="Minz D."/>
        </authorList>
    </citation>
    <scope>NUCLEOTIDE SEQUENCE [LARGE SCALE GENOMIC DNA]</scope>
    <source>
        <strain evidence="10 11">NT0128</strain>
    </source>
</reference>
<dbReference type="PANTHER" id="PTHR32234">
    <property type="entry name" value="THIOL:DISULFIDE INTERCHANGE PROTEIN DSBD"/>
    <property type="match status" value="1"/>
</dbReference>
<dbReference type="AlphaFoldDB" id="A0A0D9AM59"/>
<dbReference type="RefSeq" id="WP_052679304.1">
    <property type="nucleotide sequence ID" value="NZ_JYHV01000016.1"/>
</dbReference>
<evidence type="ECO:0000256" key="7">
    <source>
        <dbReference type="SAM" id="Phobius"/>
    </source>
</evidence>
<comment type="caution">
    <text evidence="10">The sequence shown here is derived from an EMBL/GenBank/DDBJ whole genome shotgun (WGS) entry which is preliminary data.</text>
</comment>
<keyword evidence="4" id="KW-0201">Cytochrome c-type biogenesis</keyword>
<organism evidence="10 11">
    <name type="scientific">Stutzerimonas stutzeri</name>
    <name type="common">Pseudomonas stutzeri</name>
    <dbReference type="NCBI Taxonomy" id="316"/>
    <lineage>
        <taxon>Bacteria</taxon>
        <taxon>Pseudomonadati</taxon>
        <taxon>Pseudomonadota</taxon>
        <taxon>Gammaproteobacteria</taxon>
        <taxon>Pseudomonadales</taxon>
        <taxon>Pseudomonadaceae</taxon>
        <taxon>Stutzerimonas</taxon>
    </lineage>
</organism>
<evidence type="ECO:0000259" key="9">
    <source>
        <dbReference type="PROSITE" id="PS51352"/>
    </source>
</evidence>
<gene>
    <name evidence="10" type="ORF">UF78_10415</name>
</gene>
<dbReference type="Pfam" id="PF11412">
    <property type="entry name" value="DsbD_N"/>
    <property type="match status" value="1"/>
</dbReference>
<proteinExistence type="predicted"/>
<dbReference type="EMBL" id="JYHV01000016">
    <property type="protein sequence ID" value="KJH82145.1"/>
    <property type="molecule type" value="Genomic_DNA"/>
</dbReference>